<feature type="transmembrane region" description="Helical" evidence="1">
    <location>
        <begin position="92"/>
        <end position="111"/>
    </location>
</feature>
<evidence type="ECO:0000313" key="3">
    <source>
        <dbReference type="Proteomes" id="UP000548726"/>
    </source>
</evidence>
<feature type="transmembrane region" description="Helical" evidence="1">
    <location>
        <begin position="315"/>
        <end position="332"/>
    </location>
</feature>
<evidence type="ECO:0008006" key="4">
    <source>
        <dbReference type="Google" id="ProtNLM"/>
    </source>
</evidence>
<feature type="transmembrane region" description="Helical" evidence="1">
    <location>
        <begin position="210"/>
        <end position="238"/>
    </location>
</feature>
<keyword evidence="1" id="KW-1133">Transmembrane helix</keyword>
<feature type="transmembrane region" description="Helical" evidence="1">
    <location>
        <begin position="258"/>
        <end position="280"/>
    </location>
</feature>
<dbReference type="AlphaFoldDB" id="A0A6V8IAK6"/>
<protein>
    <recommendedName>
        <fullName evidence="4">Glycosyltransferase RgtA/B/C/D-like domain-containing protein</fullName>
    </recommendedName>
</protein>
<evidence type="ECO:0000256" key="1">
    <source>
        <dbReference type="SAM" id="Phobius"/>
    </source>
</evidence>
<proteinExistence type="predicted"/>
<keyword evidence="1" id="KW-0812">Transmembrane</keyword>
<feature type="transmembrane region" description="Helical" evidence="1">
    <location>
        <begin position="292"/>
        <end position="309"/>
    </location>
</feature>
<reference evidence="2 3" key="1">
    <citation type="journal article" date="2020" name="Cell Rep.">
        <title>Local necrotic cells trigger systemic immune activation via gut microbiome dysbiosis in Drosophila.</title>
        <authorList>
            <person name="Kosakamoto H."/>
            <person name="Yamauchi T."/>
            <person name="Akuzawa-Tokita Y."/>
            <person name="Nishimura K."/>
            <person name="Soga T."/>
            <person name="Murakami T."/>
            <person name="Mori H."/>
            <person name="Yamamoto K."/>
            <person name="Miyazaki R."/>
            <person name="Koto A."/>
            <person name="Miura M."/>
            <person name="Obata F."/>
        </authorList>
    </citation>
    <scope>NUCLEOTIDE SEQUENCE [LARGE SCALE GENOMIC DNA]</scope>
    <source>
        <strain evidence="2 3">Ai</strain>
    </source>
</reference>
<sequence length="494" mass="55229">MQRREDRKNLLFSKRIFSGVGLRGLQVLLFCGVVLYVLSYAIIPFSDGDPAYYAIVGRGLLRDHALPYQYAFDHKPLGAYLFYGVWDRIVPFYPGKFTLLAGLLIGVFVALGRTFGSFSRITAFTLFSVCGALFDVLSGNTELVVVTGEAVCLAALLRGIETDASALFFLAGWVAAFTVSINYLAAVCLVGPVALMLLSPGWFRPSRCMLAGLGVLAGFGVLFAPYGFAGHGALQAYFSMQFEFLRHYGVAVSERIPGALRMVFYGVLMAPVLVAWVRRFPPGLRQEATRRTLILPVWFLSSFPATLLSGHAFDHYFTLCFAPVVLMLAILWKEGARPSTLSLMPLLGLSLVCVGLETKKNFNIARDMAHVDYAKVARLVGDAPVLNIRTYHAVFYRSDLKPFDVYLFSTHIDILFGEHAWMRYMQDLRQHPRFVIAPYAGCARHVVEAPVCQWLQDHYEQVYAVNIPHRHTSGPNKFSFSLYRFREQKDDDGS</sequence>
<keyword evidence="3" id="KW-1185">Reference proteome</keyword>
<feature type="transmembrane region" description="Helical" evidence="1">
    <location>
        <begin position="118"/>
        <end position="137"/>
    </location>
</feature>
<accession>A0A6V8IAK6</accession>
<evidence type="ECO:0000313" key="2">
    <source>
        <dbReference type="EMBL" id="GFE94107.1"/>
    </source>
</evidence>
<feature type="transmembrane region" description="Helical" evidence="1">
    <location>
        <begin position="20"/>
        <end position="43"/>
    </location>
</feature>
<name>A0A6V8IAK6_9PROT</name>
<dbReference type="Proteomes" id="UP000548726">
    <property type="component" value="Unassembled WGS sequence"/>
</dbReference>
<organism evidence="2 3">
    <name type="scientific">Acetobacter persici</name>
    <dbReference type="NCBI Taxonomy" id="1076596"/>
    <lineage>
        <taxon>Bacteria</taxon>
        <taxon>Pseudomonadati</taxon>
        <taxon>Pseudomonadota</taxon>
        <taxon>Alphaproteobacteria</taxon>
        <taxon>Acetobacterales</taxon>
        <taxon>Acetobacteraceae</taxon>
        <taxon>Acetobacter</taxon>
    </lineage>
</organism>
<gene>
    <name evidence="2" type="ORF">DmAi_21660</name>
</gene>
<comment type="caution">
    <text evidence="2">The sequence shown here is derived from an EMBL/GenBank/DDBJ whole genome shotgun (WGS) entry which is preliminary data.</text>
</comment>
<keyword evidence="1" id="KW-0472">Membrane</keyword>
<dbReference type="EMBL" id="BLJP01000009">
    <property type="protein sequence ID" value="GFE94107.1"/>
    <property type="molecule type" value="Genomic_DNA"/>
</dbReference>
<feature type="transmembrane region" description="Helical" evidence="1">
    <location>
        <begin position="166"/>
        <end position="198"/>
    </location>
</feature>